<dbReference type="Proteomes" id="UP001189429">
    <property type="component" value="Unassembled WGS sequence"/>
</dbReference>
<proteinExistence type="predicted"/>
<gene>
    <name evidence="2" type="ORF">PCOR1329_LOCUS64137</name>
</gene>
<sequence length="226" mass="23303">AAGPPRGAATARGARASGRHGGRPAGRGAVRPAASARRRPPRAQQSHDHNGGDFSGGPLGGEPADLGMNTSAVVVADSAAWGAHIDQNPRQPGICILAWVKQSPGVRPRRGRACLLSPEGLDLPSRIISARNTFIETLDASGTLDASCELDPTPPPGLILERSLTWPTRRSSGAEADRDGSERGSENSEDGGPRRRAPPEGRRRVPAGAVLARGADRVILAAGLAA</sequence>
<feature type="compositionally biased region" description="Low complexity" evidence="1">
    <location>
        <begin position="1"/>
        <end position="16"/>
    </location>
</feature>
<accession>A0ABN9W530</accession>
<name>A0ABN9W530_9DINO</name>
<evidence type="ECO:0000313" key="2">
    <source>
        <dbReference type="EMBL" id="CAK0881219.1"/>
    </source>
</evidence>
<feature type="compositionally biased region" description="Basic and acidic residues" evidence="1">
    <location>
        <begin position="175"/>
        <end position="203"/>
    </location>
</feature>
<dbReference type="EMBL" id="CAUYUJ010018170">
    <property type="protein sequence ID" value="CAK0881219.1"/>
    <property type="molecule type" value="Genomic_DNA"/>
</dbReference>
<comment type="caution">
    <text evidence="2">The sequence shown here is derived from an EMBL/GenBank/DDBJ whole genome shotgun (WGS) entry which is preliminary data.</text>
</comment>
<reference evidence="2" key="1">
    <citation type="submission" date="2023-10" db="EMBL/GenBank/DDBJ databases">
        <authorList>
            <person name="Chen Y."/>
            <person name="Shah S."/>
            <person name="Dougan E. K."/>
            <person name="Thang M."/>
            <person name="Chan C."/>
        </authorList>
    </citation>
    <scope>NUCLEOTIDE SEQUENCE [LARGE SCALE GENOMIC DNA]</scope>
</reference>
<evidence type="ECO:0000256" key="1">
    <source>
        <dbReference type="SAM" id="MobiDB-lite"/>
    </source>
</evidence>
<feature type="non-terminal residue" evidence="2">
    <location>
        <position position="1"/>
    </location>
</feature>
<feature type="compositionally biased region" description="Low complexity" evidence="1">
    <location>
        <begin position="26"/>
        <end position="35"/>
    </location>
</feature>
<organism evidence="2 3">
    <name type="scientific">Prorocentrum cordatum</name>
    <dbReference type="NCBI Taxonomy" id="2364126"/>
    <lineage>
        <taxon>Eukaryota</taxon>
        <taxon>Sar</taxon>
        <taxon>Alveolata</taxon>
        <taxon>Dinophyceae</taxon>
        <taxon>Prorocentrales</taxon>
        <taxon>Prorocentraceae</taxon>
        <taxon>Prorocentrum</taxon>
    </lineage>
</organism>
<protein>
    <submittedName>
        <fullName evidence="2">Uncharacterized protein</fullName>
    </submittedName>
</protein>
<keyword evidence="3" id="KW-1185">Reference proteome</keyword>
<evidence type="ECO:0000313" key="3">
    <source>
        <dbReference type="Proteomes" id="UP001189429"/>
    </source>
</evidence>
<feature type="region of interest" description="Disordered" evidence="1">
    <location>
        <begin position="148"/>
        <end position="208"/>
    </location>
</feature>
<feature type="region of interest" description="Disordered" evidence="1">
    <location>
        <begin position="1"/>
        <end position="65"/>
    </location>
</feature>